<keyword evidence="8 17" id="KW-0732">Signal</keyword>
<dbReference type="Proteomes" id="UP000472270">
    <property type="component" value="Unassembled WGS sequence"/>
</dbReference>
<dbReference type="GO" id="GO:0045202">
    <property type="term" value="C:synapse"/>
    <property type="evidence" value="ECO:0007669"/>
    <property type="project" value="TreeGrafter"/>
</dbReference>
<dbReference type="InterPro" id="IPR001863">
    <property type="entry name" value="Glypican"/>
</dbReference>
<evidence type="ECO:0000256" key="5">
    <source>
        <dbReference type="ARBA" id="ARBA00022475"/>
    </source>
</evidence>
<reference evidence="18" key="2">
    <citation type="submission" date="2025-09" db="UniProtKB">
        <authorList>
            <consortium name="Ensembl"/>
        </authorList>
    </citation>
    <scope>IDENTIFICATION</scope>
</reference>
<evidence type="ECO:0000256" key="4">
    <source>
        <dbReference type="ARBA" id="ARBA00014714"/>
    </source>
</evidence>
<evidence type="ECO:0000256" key="12">
    <source>
        <dbReference type="ARBA" id="ARBA00023180"/>
    </source>
</evidence>
<dbReference type="PROSITE" id="PS01207">
    <property type="entry name" value="GLYPICAN"/>
    <property type="match status" value="1"/>
</dbReference>
<accession>A0A673NEQ0</accession>
<feature type="chain" id="PRO_5025361106" description="Glypican-1" evidence="17">
    <location>
        <begin position="19"/>
        <end position="444"/>
    </location>
</feature>
<evidence type="ECO:0000256" key="11">
    <source>
        <dbReference type="ARBA" id="ARBA00023157"/>
    </source>
</evidence>
<keyword evidence="13 16" id="KW-0357">Heparan sulfate</keyword>
<dbReference type="GO" id="GO:0040037">
    <property type="term" value="P:negative regulation of fibroblast growth factor receptor signaling pathway"/>
    <property type="evidence" value="ECO:0007669"/>
    <property type="project" value="TreeGrafter"/>
</dbReference>
<comment type="subcellular location">
    <subcellularLocation>
        <location evidence="2 16">Cell membrane</location>
        <topology evidence="2 16">Lipid-anchor</topology>
        <topology evidence="2 16">GPI-anchor</topology>
    </subcellularLocation>
    <subcellularLocation>
        <location evidence="1">Secreted</location>
        <location evidence="1">Extracellular space</location>
    </subcellularLocation>
</comment>
<dbReference type="GO" id="GO:0005576">
    <property type="term" value="C:extracellular region"/>
    <property type="evidence" value="ECO:0007669"/>
    <property type="project" value="UniProtKB-SubCell"/>
</dbReference>
<keyword evidence="10 16" id="KW-0472">Membrane</keyword>
<evidence type="ECO:0000256" key="1">
    <source>
        <dbReference type="ARBA" id="ARBA00004239"/>
    </source>
</evidence>
<protein>
    <recommendedName>
        <fullName evidence="4">Glypican-1</fullName>
    </recommendedName>
</protein>
<sequence>MDLTAVALLVSLISVSLSADNAGGKVRSCADVRQFYSGKGFTLNGVPQSEISGEHLRICPQGYTCCTSAMEETLSNLSRREFEGLVREAGRSIQASLNAQYRTFDTLPTSSFPDTQFWQKFNSLQMRSCSIFSHLYNDKPHRDSSLECNRAIMKLVYCPHCRGLGSIKPCVNYCKNVMKGCLANQADLDTEWQSFIETMLQVASSFGAEISEAVLAMQENMEIYTSKVFKACGDRGEEGTPSSISEEPKKKGSTVTVLEYKPSPKSAARLEVQVTDVSSKLKEMQFYWIQLPSALCSGKTASSTSSDKCWNGITKASYLPEVMGDGLANQINNPEVEIDITKPDRTIRQQIMLLKIMSNRLKNALNGNDVDFQDTSDDFSGSGSGMCADHLCVRGRPPVFGPKTDRPKLYAYVPENKRVKGSGNQIQPSVILLVLLLATLLLRR</sequence>
<evidence type="ECO:0000256" key="16">
    <source>
        <dbReference type="RuleBase" id="RU003519"/>
    </source>
</evidence>
<keyword evidence="11" id="KW-1015">Disulfide bond</keyword>
<keyword evidence="12" id="KW-0325">Glycoprotein</keyword>
<evidence type="ECO:0000256" key="2">
    <source>
        <dbReference type="ARBA" id="ARBA00004609"/>
    </source>
</evidence>
<evidence type="ECO:0000256" key="15">
    <source>
        <dbReference type="RuleBase" id="RU003518"/>
    </source>
</evidence>
<comment type="function">
    <text evidence="16">Cell surface proteoglycan.</text>
</comment>
<dbReference type="Ensembl" id="ENSSRHT00000104824.1">
    <property type="protein sequence ID" value="ENSSRHP00000102069.1"/>
    <property type="gene ID" value="ENSSRHG00000049986.1"/>
</dbReference>
<evidence type="ECO:0000313" key="18">
    <source>
        <dbReference type="Ensembl" id="ENSSRHP00000102069.1"/>
    </source>
</evidence>
<evidence type="ECO:0000256" key="14">
    <source>
        <dbReference type="ARBA" id="ARBA00023288"/>
    </source>
</evidence>
<feature type="signal peptide" evidence="17">
    <location>
        <begin position="1"/>
        <end position="18"/>
    </location>
</feature>
<dbReference type="GO" id="GO:1905475">
    <property type="term" value="P:regulation of protein localization to membrane"/>
    <property type="evidence" value="ECO:0007669"/>
    <property type="project" value="TreeGrafter"/>
</dbReference>
<proteinExistence type="inferred from homology"/>
<evidence type="ECO:0000256" key="10">
    <source>
        <dbReference type="ARBA" id="ARBA00023136"/>
    </source>
</evidence>
<evidence type="ECO:0000256" key="7">
    <source>
        <dbReference type="ARBA" id="ARBA00022622"/>
    </source>
</evidence>
<name>A0A673NEQ0_9TELE</name>
<evidence type="ECO:0000256" key="3">
    <source>
        <dbReference type="ARBA" id="ARBA00010260"/>
    </source>
</evidence>
<dbReference type="PANTHER" id="PTHR10822:SF8">
    <property type="entry name" value="GLYPICAN-1"/>
    <property type="match status" value="1"/>
</dbReference>
<gene>
    <name evidence="18" type="primary">LOC107757451</name>
</gene>
<keyword evidence="7 16" id="KW-0336">GPI-anchor</keyword>
<dbReference type="GO" id="GO:0098552">
    <property type="term" value="C:side of membrane"/>
    <property type="evidence" value="ECO:0007669"/>
    <property type="project" value="UniProtKB-KW"/>
</dbReference>
<keyword evidence="5" id="KW-1003">Cell membrane</keyword>
<keyword evidence="14 16" id="KW-0449">Lipoprotein</keyword>
<evidence type="ECO:0000256" key="17">
    <source>
        <dbReference type="SAM" id="SignalP"/>
    </source>
</evidence>
<evidence type="ECO:0000313" key="19">
    <source>
        <dbReference type="Proteomes" id="UP000472270"/>
    </source>
</evidence>
<keyword evidence="19" id="KW-1185">Reference proteome</keyword>
<dbReference type="GO" id="GO:0016477">
    <property type="term" value="P:cell migration"/>
    <property type="evidence" value="ECO:0007669"/>
    <property type="project" value="TreeGrafter"/>
</dbReference>
<evidence type="ECO:0000256" key="9">
    <source>
        <dbReference type="ARBA" id="ARBA00022974"/>
    </source>
</evidence>
<dbReference type="AlphaFoldDB" id="A0A673NEQ0"/>
<dbReference type="Pfam" id="PF01153">
    <property type="entry name" value="Glypican"/>
    <property type="match status" value="2"/>
</dbReference>
<dbReference type="GO" id="GO:0009986">
    <property type="term" value="C:cell surface"/>
    <property type="evidence" value="ECO:0007669"/>
    <property type="project" value="TreeGrafter"/>
</dbReference>
<dbReference type="GO" id="GO:0017134">
    <property type="term" value="F:fibroblast growth factor binding"/>
    <property type="evidence" value="ECO:0007669"/>
    <property type="project" value="TreeGrafter"/>
</dbReference>
<evidence type="ECO:0000256" key="6">
    <source>
        <dbReference type="ARBA" id="ARBA00022525"/>
    </source>
</evidence>
<evidence type="ECO:0000256" key="13">
    <source>
        <dbReference type="ARBA" id="ARBA00023207"/>
    </source>
</evidence>
<comment type="similarity">
    <text evidence="3 15">Belongs to the glypican family.</text>
</comment>
<dbReference type="PANTHER" id="PTHR10822">
    <property type="entry name" value="GLYPICAN"/>
    <property type="match status" value="1"/>
</dbReference>
<evidence type="ECO:0000256" key="8">
    <source>
        <dbReference type="ARBA" id="ARBA00022729"/>
    </source>
</evidence>
<keyword evidence="6" id="KW-0964">Secreted</keyword>
<organism evidence="18 19">
    <name type="scientific">Sinocyclocheilus rhinocerous</name>
    <dbReference type="NCBI Taxonomy" id="307959"/>
    <lineage>
        <taxon>Eukaryota</taxon>
        <taxon>Metazoa</taxon>
        <taxon>Chordata</taxon>
        <taxon>Craniata</taxon>
        <taxon>Vertebrata</taxon>
        <taxon>Euteleostomi</taxon>
        <taxon>Actinopterygii</taxon>
        <taxon>Neopterygii</taxon>
        <taxon>Teleostei</taxon>
        <taxon>Ostariophysi</taxon>
        <taxon>Cypriniformes</taxon>
        <taxon>Cyprinidae</taxon>
        <taxon>Cyprininae</taxon>
        <taxon>Sinocyclocheilus</taxon>
    </lineage>
</organism>
<reference evidence="18" key="1">
    <citation type="submission" date="2025-08" db="UniProtKB">
        <authorList>
            <consortium name="Ensembl"/>
        </authorList>
    </citation>
    <scope>IDENTIFICATION</scope>
</reference>
<keyword evidence="9 16" id="KW-0654">Proteoglycan</keyword>
<dbReference type="GO" id="GO:0005886">
    <property type="term" value="C:plasma membrane"/>
    <property type="evidence" value="ECO:0007669"/>
    <property type="project" value="UniProtKB-SubCell"/>
</dbReference>
<dbReference type="InterPro" id="IPR019803">
    <property type="entry name" value="Glypican_CS"/>
</dbReference>